<name>A0ACC0L4X3_RHOML</name>
<dbReference type="Proteomes" id="UP001062846">
    <property type="component" value="Chromosome 13"/>
</dbReference>
<evidence type="ECO:0000313" key="2">
    <source>
        <dbReference type="Proteomes" id="UP001062846"/>
    </source>
</evidence>
<protein>
    <submittedName>
        <fullName evidence="1">Uncharacterized protein</fullName>
    </submittedName>
</protein>
<sequence length="122" mass="13706">MTCNDRLSHFGAVAGRFRWPCLAAVWDFLSGRIRDAKTVEAVLIWGFKRWASWWTGPEMFERKMRISVAAEYGGGSATVAMVLDDRFLAAHDGDFGSTSKGGVSLSLWGSKMGWFPGFHRRR</sequence>
<gene>
    <name evidence="1" type="ORF">RHMOL_Rhmol13G0072700</name>
</gene>
<evidence type="ECO:0000313" key="1">
    <source>
        <dbReference type="EMBL" id="KAI8523427.1"/>
    </source>
</evidence>
<organism evidence="1 2">
    <name type="scientific">Rhododendron molle</name>
    <name type="common">Chinese azalea</name>
    <name type="synonym">Azalea mollis</name>
    <dbReference type="NCBI Taxonomy" id="49168"/>
    <lineage>
        <taxon>Eukaryota</taxon>
        <taxon>Viridiplantae</taxon>
        <taxon>Streptophyta</taxon>
        <taxon>Embryophyta</taxon>
        <taxon>Tracheophyta</taxon>
        <taxon>Spermatophyta</taxon>
        <taxon>Magnoliopsida</taxon>
        <taxon>eudicotyledons</taxon>
        <taxon>Gunneridae</taxon>
        <taxon>Pentapetalae</taxon>
        <taxon>asterids</taxon>
        <taxon>Ericales</taxon>
        <taxon>Ericaceae</taxon>
        <taxon>Ericoideae</taxon>
        <taxon>Rhodoreae</taxon>
        <taxon>Rhododendron</taxon>
    </lineage>
</organism>
<keyword evidence="2" id="KW-1185">Reference proteome</keyword>
<comment type="caution">
    <text evidence="1">The sequence shown here is derived from an EMBL/GenBank/DDBJ whole genome shotgun (WGS) entry which is preliminary data.</text>
</comment>
<proteinExistence type="predicted"/>
<accession>A0ACC0L4X3</accession>
<reference evidence="1" key="1">
    <citation type="submission" date="2022-02" db="EMBL/GenBank/DDBJ databases">
        <title>Plant Genome Project.</title>
        <authorList>
            <person name="Zhang R.-G."/>
        </authorList>
    </citation>
    <scope>NUCLEOTIDE SEQUENCE</scope>
    <source>
        <strain evidence="1">AT1</strain>
    </source>
</reference>
<dbReference type="EMBL" id="CM046400">
    <property type="protein sequence ID" value="KAI8523427.1"/>
    <property type="molecule type" value="Genomic_DNA"/>
</dbReference>